<dbReference type="EMBL" id="HBUF01223369">
    <property type="protein sequence ID" value="CAG6670447.1"/>
    <property type="molecule type" value="Transcribed_RNA"/>
</dbReference>
<dbReference type="EMBL" id="HBUF01046629">
    <property type="protein sequence ID" value="CAG6619964.1"/>
    <property type="molecule type" value="Transcribed_RNA"/>
</dbReference>
<protein>
    <submittedName>
        <fullName evidence="1">Uncharacterized protein</fullName>
    </submittedName>
</protein>
<dbReference type="AlphaFoldDB" id="A0A8D8SIM9"/>
<proteinExistence type="predicted"/>
<sequence length="124" mass="14176">MPRLEDFKPRWGRINSHLLVHEVLIIKRGHNTLVVPTQLRRRVDDIQRPMHRTLVIARLIPQVESPLQNIPALRILSRDPLIDRRRPVVEEPLDHEAAVGAGLLLTEGIFTVQQSVRSGAVLDK</sequence>
<name>A0A8D8SIM9_9HEMI</name>
<dbReference type="EMBL" id="HBUF01389212">
    <property type="protein sequence ID" value="CAG6733239.1"/>
    <property type="molecule type" value="Transcribed_RNA"/>
</dbReference>
<dbReference type="EMBL" id="HBUF01223368">
    <property type="protein sequence ID" value="CAG6670446.1"/>
    <property type="molecule type" value="Transcribed_RNA"/>
</dbReference>
<dbReference type="EMBL" id="HBUF01223370">
    <property type="protein sequence ID" value="CAG6670448.1"/>
    <property type="molecule type" value="Transcribed_RNA"/>
</dbReference>
<dbReference type="EMBL" id="HBUF01046630">
    <property type="protein sequence ID" value="CAG6619965.1"/>
    <property type="molecule type" value="Transcribed_RNA"/>
</dbReference>
<dbReference type="EMBL" id="HBUF01389211">
    <property type="protein sequence ID" value="CAG6733238.1"/>
    <property type="molecule type" value="Transcribed_RNA"/>
</dbReference>
<accession>A0A8D8SIM9</accession>
<organism evidence="1">
    <name type="scientific">Cacopsylla melanoneura</name>
    <dbReference type="NCBI Taxonomy" id="428564"/>
    <lineage>
        <taxon>Eukaryota</taxon>
        <taxon>Metazoa</taxon>
        <taxon>Ecdysozoa</taxon>
        <taxon>Arthropoda</taxon>
        <taxon>Hexapoda</taxon>
        <taxon>Insecta</taxon>
        <taxon>Pterygota</taxon>
        <taxon>Neoptera</taxon>
        <taxon>Paraneoptera</taxon>
        <taxon>Hemiptera</taxon>
        <taxon>Sternorrhyncha</taxon>
        <taxon>Psylloidea</taxon>
        <taxon>Psyllidae</taxon>
        <taxon>Psyllinae</taxon>
        <taxon>Cacopsylla</taxon>
    </lineage>
</organism>
<reference evidence="1" key="1">
    <citation type="submission" date="2021-05" db="EMBL/GenBank/DDBJ databases">
        <authorList>
            <person name="Alioto T."/>
            <person name="Alioto T."/>
            <person name="Gomez Garrido J."/>
        </authorList>
    </citation>
    <scope>NUCLEOTIDE SEQUENCE</scope>
</reference>
<evidence type="ECO:0000313" key="1">
    <source>
        <dbReference type="EMBL" id="CAG6670446.1"/>
    </source>
</evidence>